<organism evidence="9 10">
    <name type="scientific">Candidatus Cryosericum hinesii</name>
    <dbReference type="NCBI Taxonomy" id="2290915"/>
    <lineage>
        <taxon>Bacteria</taxon>
        <taxon>Pseudomonadati</taxon>
        <taxon>Caldisericota/Cryosericota group</taxon>
        <taxon>Candidatus Cryosericota</taxon>
        <taxon>Candidatus Cryosericia</taxon>
        <taxon>Candidatus Cryosericales</taxon>
        <taxon>Candidatus Cryosericaceae</taxon>
        <taxon>Candidatus Cryosericum</taxon>
    </lineage>
</organism>
<keyword evidence="4 7" id="KW-0808">Transferase</keyword>
<dbReference type="InterPro" id="IPR029044">
    <property type="entry name" value="Nucleotide-diphossugar_trans"/>
</dbReference>
<dbReference type="Proteomes" id="UP000265724">
    <property type="component" value="Unassembled WGS sequence"/>
</dbReference>
<dbReference type="CDD" id="cd02541">
    <property type="entry name" value="UGPase_prokaryotic"/>
    <property type="match status" value="1"/>
</dbReference>
<dbReference type="InterPro" id="IPR005771">
    <property type="entry name" value="GalU_uridylyltTrfase_bac/arc"/>
</dbReference>
<dbReference type="SUPFAM" id="SSF53448">
    <property type="entry name" value="Nucleotide-diphospho-sugar transferases"/>
    <property type="match status" value="1"/>
</dbReference>
<evidence type="ECO:0000313" key="10">
    <source>
        <dbReference type="Proteomes" id="UP000265724"/>
    </source>
</evidence>
<proteinExistence type="inferred from homology"/>
<dbReference type="EC" id="2.7.7.9" evidence="2 7"/>
<keyword evidence="10" id="KW-1185">Reference proteome</keyword>
<evidence type="ECO:0000256" key="3">
    <source>
        <dbReference type="ARBA" id="ARBA00019048"/>
    </source>
</evidence>
<evidence type="ECO:0000256" key="7">
    <source>
        <dbReference type="RuleBase" id="RU361259"/>
    </source>
</evidence>
<evidence type="ECO:0000313" key="9">
    <source>
        <dbReference type="EMBL" id="RIE14406.1"/>
    </source>
</evidence>
<evidence type="ECO:0000256" key="2">
    <source>
        <dbReference type="ARBA" id="ARBA00012415"/>
    </source>
</evidence>
<dbReference type="NCBIfam" id="TIGR01099">
    <property type="entry name" value="galU"/>
    <property type="match status" value="1"/>
</dbReference>
<keyword evidence="5 7" id="KW-0548">Nucleotidyltransferase</keyword>
<comment type="catalytic activity">
    <reaction evidence="6 7">
        <text>alpha-D-glucose 1-phosphate + UTP + H(+) = UDP-alpha-D-glucose + diphosphate</text>
        <dbReference type="Rhea" id="RHEA:19889"/>
        <dbReference type="ChEBI" id="CHEBI:15378"/>
        <dbReference type="ChEBI" id="CHEBI:33019"/>
        <dbReference type="ChEBI" id="CHEBI:46398"/>
        <dbReference type="ChEBI" id="CHEBI:58601"/>
        <dbReference type="ChEBI" id="CHEBI:58885"/>
        <dbReference type="EC" id="2.7.7.9"/>
    </reaction>
</comment>
<sequence>MENTGVRKAVIPVAGMGTRLLPLTKSQPKEMLPVVDKPAIQYVVEEAIDAGIESVLMVTGRGKRAIEDYFDHSVELEHELESHGKLDDLRAVQRISNMIQVYYVRQKLPRGLGDAVLQARAFVNGDPFAVLLADDIIDGPTPCLVQMQQVARRYPGMVVAVMEVPREQTSSYGIIEGTAVVPGVWEVTGLVEKPEPADAPSNLAIVGRYILTPGIFDAIEHTEPGKNGEVQLTDALQAMLPFKKVYACEFKGTRYDIGDQMGLLKANVALALKRPELAGDLRQFLSETLETIFD</sequence>
<reference evidence="9 10" key="1">
    <citation type="submission" date="2018-09" db="EMBL/GenBank/DDBJ databases">
        <title>Discovery and Ecogenomic Context for Candidatus Cryosericales, a Global Caldiserica Order Active in Thawing Permafrost.</title>
        <authorList>
            <person name="Martinez M.A."/>
            <person name="Woodcroft B.J."/>
            <person name="Ignacio Espinoza J.C."/>
            <person name="Zayed A."/>
            <person name="Singleton C.M."/>
            <person name="Boyd J."/>
            <person name="Li Y.-F."/>
            <person name="Purvine S."/>
            <person name="Maughan H."/>
            <person name="Hodgkins S.B."/>
            <person name="Anderson D."/>
            <person name="Sederholm M."/>
            <person name="Temperton B."/>
            <person name="Saleska S.R."/>
            <person name="Tyson G.W."/>
            <person name="Rich V.I."/>
        </authorList>
    </citation>
    <scope>NUCLEOTIDE SEQUENCE [LARGE SCALE GENOMIC DNA]</scope>
    <source>
        <strain evidence="9 10">SMC2</strain>
    </source>
</reference>
<dbReference type="GO" id="GO:0003983">
    <property type="term" value="F:UTP:glucose-1-phosphate uridylyltransferase activity"/>
    <property type="evidence" value="ECO:0007669"/>
    <property type="project" value="UniProtKB-EC"/>
</dbReference>
<dbReference type="PANTHER" id="PTHR43197:SF1">
    <property type="entry name" value="UTP--GLUCOSE-1-PHOSPHATE URIDYLYLTRANSFERASE"/>
    <property type="match status" value="1"/>
</dbReference>
<name>A0ABX9MGN8_9BACT</name>
<evidence type="ECO:0000259" key="8">
    <source>
        <dbReference type="Pfam" id="PF00483"/>
    </source>
</evidence>
<accession>A0ABX9MGN8</accession>
<comment type="similarity">
    <text evidence="1 7">Belongs to the UDPGP type 2 family.</text>
</comment>
<protein>
    <recommendedName>
        <fullName evidence="3 7">UTP--glucose-1-phosphate uridylyltransferase</fullName>
        <ecNumber evidence="2 7">2.7.7.9</ecNumber>
    </recommendedName>
    <alternativeName>
        <fullName evidence="7">UDP-glucose pyrophosphorylase</fullName>
    </alternativeName>
</protein>
<evidence type="ECO:0000256" key="5">
    <source>
        <dbReference type="ARBA" id="ARBA00022695"/>
    </source>
</evidence>
<dbReference type="Gene3D" id="3.90.550.10">
    <property type="entry name" value="Spore Coat Polysaccharide Biosynthesis Protein SpsA, Chain A"/>
    <property type="match status" value="1"/>
</dbReference>
<dbReference type="InterPro" id="IPR005835">
    <property type="entry name" value="NTP_transferase_dom"/>
</dbReference>
<feature type="domain" description="Nucleotidyl transferase" evidence="8">
    <location>
        <begin position="8"/>
        <end position="270"/>
    </location>
</feature>
<dbReference type="EMBL" id="QXIX01000030">
    <property type="protein sequence ID" value="RIE14406.1"/>
    <property type="molecule type" value="Genomic_DNA"/>
</dbReference>
<dbReference type="PANTHER" id="PTHR43197">
    <property type="entry name" value="UTP--GLUCOSE-1-PHOSPHATE URIDYLYLTRANSFERASE"/>
    <property type="match status" value="1"/>
</dbReference>
<comment type="caution">
    <text evidence="9">The sequence shown here is derived from an EMBL/GenBank/DDBJ whole genome shotgun (WGS) entry which is preliminary data.</text>
</comment>
<gene>
    <name evidence="9" type="primary">galU</name>
    <name evidence="9" type="ORF">SMC2_03410</name>
</gene>
<dbReference type="Pfam" id="PF00483">
    <property type="entry name" value="NTP_transferase"/>
    <property type="match status" value="1"/>
</dbReference>
<evidence type="ECO:0000256" key="4">
    <source>
        <dbReference type="ARBA" id="ARBA00022679"/>
    </source>
</evidence>
<evidence type="ECO:0000256" key="6">
    <source>
        <dbReference type="ARBA" id="ARBA00048128"/>
    </source>
</evidence>
<evidence type="ECO:0000256" key="1">
    <source>
        <dbReference type="ARBA" id="ARBA00006890"/>
    </source>
</evidence>